<proteinExistence type="predicted"/>
<accession>A0ABQ0E8W1</accession>
<dbReference type="PROSITE" id="PS50994">
    <property type="entry name" value="INTEGRASE"/>
    <property type="match status" value="1"/>
</dbReference>
<reference evidence="2 3" key="1">
    <citation type="journal article" date="2025" name="Int. J. Syst. Evol. Microbiol.">
        <title>Desulfovibrio falkowii sp. nov., Porphyromonas miyakawae sp. nov., Mediterraneibacter flintii sp. nov. and Owariibacterium komagatae gen. nov., sp. nov., isolated from human faeces.</title>
        <authorList>
            <person name="Hamaguchi T."/>
            <person name="Ohara M."/>
            <person name="Hisatomi A."/>
            <person name="Sekiguchi K."/>
            <person name="Takeda J.I."/>
            <person name="Ueyama J."/>
            <person name="Ito M."/>
            <person name="Nishiwaki H."/>
            <person name="Ogi T."/>
            <person name="Hirayama M."/>
            <person name="Ohkuma M."/>
            <person name="Sakamoto M."/>
            <person name="Ohno K."/>
        </authorList>
    </citation>
    <scope>NUCLEOTIDE SEQUENCE [LARGE SCALE GENOMIC DNA]</scope>
    <source>
        <strain evidence="2 3">13CB8C</strain>
    </source>
</reference>
<dbReference type="NCBIfam" id="NF033516">
    <property type="entry name" value="transpos_IS3"/>
    <property type="match status" value="1"/>
</dbReference>
<dbReference type="InterPro" id="IPR001584">
    <property type="entry name" value="Integrase_cat-core"/>
</dbReference>
<dbReference type="PANTHER" id="PTHR47515">
    <property type="entry name" value="LOW CALCIUM RESPONSE LOCUS PROTEIN T"/>
    <property type="match status" value="1"/>
</dbReference>
<comment type="caution">
    <text evidence="2">The sequence shown here is derived from an EMBL/GenBank/DDBJ whole genome shotgun (WGS) entry which is preliminary data.</text>
</comment>
<dbReference type="Proteomes" id="UP001628192">
    <property type="component" value="Unassembled WGS sequence"/>
</dbReference>
<evidence type="ECO:0000313" key="3">
    <source>
        <dbReference type="Proteomes" id="UP001628192"/>
    </source>
</evidence>
<dbReference type="SUPFAM" id="SSF53098">
    <property type="entry name" value="Ribonuclease H-like"/>
    <property type="match status" value="1"/>
</dbReference>
<dbReference type="InterPro" id="IPR048020">
    <property type="entry name" value="Transpos_IS3"/>
</dbReference>
<protein>
    <recommendedName>
        <fullName evidence="1">Integrase catalytic domain-containing protein</fullName>
    </recommendedName>
</protein>
<dbReference type="InterPro" id="IPR012337">
    <property type="entry name" value="RNaseH-like_sf"/>
</dbReference>
<dbReference type="PANTHER" id="PTHR47515:SF2">
    <property type="entry name" value="INTEGRASE CORE DOMAIN PROTEIN"/>
    <property type="match status" value="1"/>
</dbReference>
<keyword evidence="3" id="KW-1185">Reference proteome</keyword>
<gene>
    <name evidence="2" type="ORF">Defa_15530</name>
</gene>
<dbReference type="InterPro" id="IPR036397">
    <property type="entry name" value="RNaseH_sf"/>
</dbReference>
<evidence type="ECO:0000259" key="1">
    <source>
        <dbReference type="PROSITE" id="PS50994"/>
    </source>
</evidence>
<dbReference type="Gene3D" id="3.30.420.10">
    <property type="entry name" value="Ribonuclease H-like superfamily/Ribonuclease H"/>
    <property type="match status" value="1"/>
</dbReference>
<dbReference type="EMBL" id="BAAFSG010000001">
    <property type="protein sequence ID" value="GAB1254066.1"/>
    <property type="molecule type" value="Genomic_DNA"/>
</dbReference>
<sequence>MRKACAIVLISRTLYAYAPTPRDDTDVIETLIRLADSYPRYGFGKLFSLLRRKGKKRLPTRNPQPLAVPPQANCCWSVDFMHDSLSSGQRFRTFNVVDDYSRECLAIGVDTSLPAARILRVLDRVAAWRGYPEKLRMDNGPELISIQMAEWAEAHGVELEFIQPGKPTQNSYVERFNRTYRTEVLDYYLFSSLAEVKEITANWLKQYNEERPHESLGNIPPAEYLEINSPQKVSTFGWH</sequence>
<name>A0ABQ0E8W1_9BACT</name>
<organism evidence="2 3">
    <name type="scientific">Desulfovibrio falkowii</name>
    <dbReference type="NCBI Taxonomy" id="3136602"/>
    <lineage>
        <taxon>Bacteria</taxon>
        <taxon>Pseudomonadati</taxon>
        <taxon>Thermodesulfobacteriota</taxon>
        <taxon>Desulfovibrionia</taxon>
        <taxon>Desulfovibrionales</taxon>
        <taxon>Desulfovibrionaceae</taxon>
        <taxon>Desulfovibrio</taxon>
    </lineage>
</organism>
<dbReference type="Pfam" id="PF13683">
    <property type="entry name" value="rve_3"/>
    <property type="match status" value="1"/>
</dbReference>
<feature type="domain" description="Integrase catalytic" evidence="1">
    <location>
        <begin position="61"/>
        <end position="228"/>
    </location>
</feature>
<evidence type="ECO:0000313" key="2">
    <source>
        <dbReference type="EMBL" id="GAB1254066.1"/>
    </source>
</evidence>